<evidence type="ECO:0008006" key="3">
    <source>
        <dbReference type="Google" id="ProtNLM"/>
    </source>
</evidence>
<evidence type="ECO:0000313" key="2">
    <source>
        <dbReference type="Proteomes" id="UP000664369"/>
    </source>
</evidence>
<keyword evidence="2" id="KW-1185">Reference proteome</keyword>
<accession>A0ABS3QG82</accession>
<protein>
    <recommendedName>
        <fullName evidence="3">Lipoprotein</fullName>
    </recommendedName>
</protein>
<dbReference type="PROSITE" id="PS51257">
    <property type="entry name" value="PROKAR_LIPOPROTEIN"/>
    <property type="match status" value="1"/>
</dbReference>
<reference evidence="1 2" key="1">
    <citation type="submission" date="2021-03" db="EMBL/GenBank/DDBJ databases">
        <authorList>
            <person name="Kim M.K."/>
        </authorList>
    </citation>
    <scope>NUCLEOTIDE SEQUENCE [LARGE SCALE GENOMIC DNA]</scope>
    <source>
        <strain evidence="1 2">BT442</strain>
    </source>
</reference>
<sequence>MIKPHLLLSLALLSACADDARQEKTASAPPDPKAVARRSLNDFLAASGPPVQVFQVPADRAARVRGAAGTSVWVPANAFATATGKPVTGPVEVELREYYDLADALVHGLATQAGPRLLATGGMVHLAARTGSGQPCQLRPGVALAVLFPAFRPEPGMRLFAGQELAGRGPVQWQPLPPVRATTVPPLVLAQPRFDFIYVEGMEPGAVSAVAPLRGAPEAYRWRTACLSDLEAGSEGATYAAVPRRQGPRATQADSLAEVSGYLFATTQLSWINCDRFLDRPAATLLDYAVSTDSEPVEISLVFKDFRGLLHGEAHGRQVVFANVPTNEPATLVAVRWVKGQIELATRPVKLSARPEPALVFHPVTRAELLAEFHQLDPQHRWEPPVSMPNLRYPCGGI</sequence>
<dbReference type="EMBL" id="JAGETZ010000006">
    <property type="protein sequence ID" value="MBO2010265.1"/>
    <property type="molecule type" value="Genomic_DNA"/>
</dbReference>
<proteinExistence type="predicted"/>
<dbReference type="RefSeq" id="WP_208175899.1">
    <property type="nucleotide sequence ID" value="NZ_JAGETZ010000006.1"/>
</dbReference>
<evidence type="ECO:0000313" key="1">
    <source>
        <dbReference type="EMBL" id="MBO2010265.1"/>
    </source>
</evidence>
<organism evidence="1 2">
    <name type="scientific">Hymenobacter negativus</name>
    <dbReference type="NCBI Taxonomy" id="2795026"/>
    <lineage>
        <taxon>Bacteria</taxon>
        <taxon>Pseudomonadati</taxon>
        <taxon>Bacteroidota</taxon>
        <taxon>Cytophagia</taxon>
        <taxon>Cytophagales</taxon>
        <taxon>Hymenobacteraceae</taxon>
        <taxon>Hymenobacter</taxon>
    </lineage>
</organism>
<gene>
    <name evidence="1" type="ORF">J4E00_14480</name>
</gene>
<dbReference type="Proteomes" id="UP000664369">
    <property type="component" value="Unassembled WGS sequence"/>
</dbReference>
<name>A0ABS3QG82_9BACT</name>
<comment type="caution">
    <text evidence="1">The sequence shown here is derived from an EMBL/GenBank/DDBJ whole genome shotgun (WGS) entry which is preliminary data.</text>
</comment>